<comment type="caution">
    <text evidence="2">The sequence shown here is derived from an EMBL/GenBank/DDBJ whole genome shotgun (WGS) entry which is preliminary data.</text>
</comment>
<evidence type="ECO:0000313" key="2">
    <source>
        <dbReference type="EMBL" id="KAJ7615573.1"/>
    </source>
</evidence>
<accession>A0AAD7BB36</accession>
<sequence>KPWAPFRTRQDFEYAETMYLNSTKDINAQLKFLHGSWAPRGTLITLQNAKELHEFLDKAAKYVVQFKCHEFDEEFEGETHHFRFYYRDPWEWLVGLLTDPTLADDIVWFPCRKYLVIDGVRHRLRDEPQTANLWWDIQETLPSIPGLPHCLVPLLIWLDEGRVTSHTNLYPILLRPLFLPSQIRNGSGNGGSVQIGFMPVNQVKDRRGAESRSSTEKIAFSKFKRDIYHRVLQTIFGESLGARSHNGECVKGGDGLERVVFPAIPVASMDGKEADIFTATRGPLSHFPCSQCLVRTDQLHNIYSPDVVFPARNSEAMETIWKEAKAMRFKTKQEEHLQNYGLHDTQNTFWRIKHSCPYRSISYDMLHSDDMGKFGKRLWPRLKEVMKNLKTLSLLSINMAAVARWPGLQHFDNVLEKEMNDGDGFLDIEKSLLPCIVQALPRDSPWVHAIRAHIQFRMMMRLHCLTDEQIARKEQYQVKYGKMCENIKKKHPECSTDFPKQHAVYHSTADILAKGAPSTYCTRANEGIHQENREAIALGNNRDIDRQAAKIDVWKEAMAQIRMHVDAHDEEINQEIKKLAEETGAAPTEIQQARARSETPANQHWRLGSPGNLVNS</sequence>
<dbReference type="AlphaFoldDB" id="A0AAD7BB36"/>
<dbReference type="Pfam" id="PF18759">
    <property type="entry name" value="Plavaka"/>
    <property type="match status" value="1"/>
</dbReference>
<feature type="region of interest" description="Disordered" evidence="1">
    <location>
        <begin position="584"/>
        <end position="616"/>
    </location>
</feature>
<evidence type="ECO:0000313" key="3">
    <source>
        <dbReference type="Proteomes" id="UP001221142"/>
    </source>
</evidence>
<feature type="non-terminal residue" evidence="2">
    <location>
        <position position="616"/>
    </location>
</feature>
<evidence type="ECO:0008006" key="4">
    <source>
        <dbReference type="Google" id="ProtNLM"/>
    </source>
</evidence>
<dbReference type="EMBL" id="JARKIF010000024">
    <property type="protein sequence ID" value="KAJ7615573.1"/>
    <property type="molecule type" value="Genomic_DNA"/>
</dbReference>
<gene>
    <name evidence="2" type="ORF">FB45DRAFT_690887</name>
</gene>
<proteinExistence type="predicted"/>
<protein>
    <recommendedName>
        <fullName evidence="4">Transposase</fullName>
    </recommendedName>
</protein>
<dbReference type="Proteomes" id="UP001221142">
    <property type="component" value="Unassembled WGS sequence"/>
</dbReference>
<reference evidence="2" key="1">
    <citation type="submission" date="2023-03" db="EMBL/GenBank/DDBJ databases">
        <title>Massive genome expansion in bonnet fungi (Mycena s.s.) driven by repeated elements and novel gene families across ecological guilds.</title>
        <authorList>
            <consortium name="Lawrence Berkeley National Laboratory"/>
            <person name="Harder C.B."/>
            <person name="Miyauchi S."/>
            <person name="Viragh M."/>
            <person name="Kuo A."/>
            <person name="Thoen E."/>
            <person name="Andreopoulos B."/>
            <person name="Lu D."/>
            <person name="Skrede I."/>
            <person name="Drula E."/>
            <person name="Henrissat B."/>
            <person name="Morin E."/>
            <person name="Kohler A."/>
            <person name="Barry K."/>
            <person name="LaButti K."/>
            <person name="Morin E."/>
            <person name="Salamov A."/>
            <person name="Lipzen A."/>
            <person name="Mereny Z."/>
            <person name="Hegedus B."/>
            <person name="Baldrian P."/>
            <person name="Stursova M."/>
            <person name="Weitz H."/>
            <person name="Taylor A."/>
            <person name="Grigoriev I.V."/>
            <person name="Nagy L.G."/>
            <person name="Martin F."/>
            <person name="Kauserud H."/>
        </authorList>
    </citation>
    <scope>NUCLEOTIDE SEQUENCE</scope>
    <source>
        <strain evidence="2">9284</strain>
    </source>
</reference>
<organism evidence="2 3">
    <name type="scientific">Roridomyces roridus</name>
    <dbReference type="NCBI Taxonomy" id="1738132"/>
    <lineage>
        <taxon>Eukaryota</taxon>
        <taxon>Fungi</taxon>
        <taxon>Dikarya</taxon>
        <taxon>Basidiomycota</taxon>
        <taxon>Agaricomycotina</taxon>
        <taxon>Agaricomycetes</taxon>
        <taxon>Agaricomycetidae</taxon>
        <taxon>Agaricales</taxon>
        <taxon>Marasmiineae</taxon>
        <taxon>Mycenaceae</taxon>
        <taxon>Roridomyces</taxon>
    </lineage>
</organism>
<keyword evidence="3" id="KW-1185">Reference proteome</keyword>
<dbReference type="InterPro" id="IPR041078">
    <property type="entry name" value="Plavaka"/>
</dbReference>
<feature type="non-terminal residue" evidence="2">
    <location>
        <position position="1"/>
    </location>
</feature>
<evidence type="ECO:0000256" key="1">
    <source>
        <dbReference type="SAM" id="MobiDB-lite"/>
    </source>
</evidence>
<name>A0AAD7BB36_9AGAR</name>